<evidence type="ECO:0000313" key="1">
    <source>
        <dbReference type="EMBL" id="MCS0634939.1"/>
    </source>
</evidence>
<organism evidence="1 2">
    <name type="scientific">Streptomyces pyxinae</name>
    <dbReference type="NCBI Taxonomy" id="2970734"/>
    <lineage>
        <taxon>Bacteria</taxon>
        <taxon>Bacillati</taxon>
        <taxon>Actinomycetota</taxon>
        <taxon>Actinomycetes</taxon>
        <taxon>Kitasatosporales</taxon>
        <taxon>Streptomycetaceae</taxon>
        <taxon>Streptomyces</taxon>
    </lineage>
</organism>
<accession>A0ABT2CE70</accession>
<evidence type="ECO:0000313" key="2">
    <source>
        <dbReference type="Proteomes" id="UP001431313"/>
    </source>
</evidence>
<dbReference type="Proteomes" id="UP001431313">
    <property type="component" value="Unassembled WGS sequence"/>
</dbReference>
<proteinExistence type="predicted"/>
<keyword evidence="2" id="KW-1185">Reference proteome</keyword>
<name>A0ABT2CE70_9ACTN</name>
<sequence length="74" mass="8139">MRFLLEIDMTDPAFGDNAAAELGRILRYWAGNLHHYPLSPGTRETVYDSAYREVGHWAVTPPAGEQGTAPATAH</sequence>
<gene>
    <name evidence="1" type="ORF">NX801_04535</name>
</gene>
<comment type="caution">
    <text evidence="1">The sequence shown here is derived from an EMBL/GenBank/DDBJ whole genome shotgun (WGS) entry which is preliminary data.</text>
</comment>
<dbReference type="RefSeq" id="WP_258785589.1">
    <property type="nucleotide sequence ID" value="NZ_JANUGQ010000002.1"/>
</dbReference>
<dbReference type="EMBL" id="JANUGQ010000002">
    <property type="protein sequence ID" value="MCS0634939.1"/>
    <property type="molecule type" value="Genomic_DNA"/>
</dbReference>
<reference evidence="1" key="1">
    <citation type="submission" date="2022-08" db="EMBL/GenBank/DDBJ databases">
        <authorList>
            <person name="Somphong A."/>
            <person name="Phongsopitanun W."/>
        </authorList>
    </citation>
    <scope>NUCLEOTIDE SEQUENCE</scope>
    <source>
        <strain evidence="1">LP05-1</strain>
    </source>
</reference>
<protein>
    <submittedName>
        <fullName evidence="1">Uncharacterized protein</fullName>
    </submittedName>
</protein>